<dbReference type="RefSeq" id="YP_009301109.1">
    <property type="nucleotide sequence ID" value="NC_031230.1"/>
</dbReference>
<gene>
    <name evidence="1" type="primary">55</name>
    <name evidence="1" type="ORF">SEA_YVONNETASTIC_55</name>
</gene>
<protein>
    <submittedName>
        <fullName evidence="1">Uncharacterized protein</fullName>
    </submittedName>
</protein>
<keyword evidence="2" id="KW-1185">Reference proteome</keyword>
<proteinExistence type="predicted"/>
<name>A0A142K916_9CAUD</name>
<dbReference type="KEGG" id="vg:29125017"/>
<accession>A0A142K916</accession>
<dbReference type="EMBL" id="KU963248">
    <property type="protein sequence ID" value="AMS02599.1"/>
    <property type="molecule type" value="Genomic_DNA"/>
</dbReference>
<dbReference type="Proteomes" id="UP000201371">
    <property type="component" value="Segment"/>
</dbReference>
<organism evidence="1 2">
    <name type="scientific">Gordonia phage Yvonnetastic</name>
    <dbReference type="NCBI Taxonomy" id="1821566"/>
    <lineage>
        <taxon>Viruses</taxon>
        <taxon>Duplodnaviria</taxon>
        <taxon>Heunggongvirae</taxon>
        <taxon>Uroviricota</taxon>
        <taxon>Caudoviricetes</taxon>
        <taxon>Yvonnevirus</taxon>
        <taxon>Yvonnevirus yvonnetastic</taxon>
        <taxon>Gordonia virus Yvonnetastic</taxon>
    </lineage>
</organism>
<evidence type="ECO:0000313" key="1">
    <source>
        <dbReference type="EMBL" id="AMS02599.1"/>
    </source>
</evidence>
<dbReference type="GeneID" id="29125017"/>
<sequence length="117" mass="12185">MSTEFSVESDLNFDFTTDAPGFVYDPEPGETVVVVATGGTPGPPGPPGADGENCAHYKHIQNNPANPWIIEHGMVNEVAAVHIVANGEPIMASWIENPIGTVTISFGGPCSGHAILT</sequence>
<evidence type="ECO:0000313" key="2">
    <source>
        <dbReference type="Proteomes" id="UP000201371"/>
    </source>
</evidence>
<reference evidence="2" key="1">
    <citation type="submission" date="2016-03" db="EMBL/GenBank/DDBJ databases">
        <authorList>
            <person name="Ploux O."/>
        </authorList>
    </citation>
    <scope>NUCLEOTIDE SEQUENCE [LARGE SCALE GENOMIC DNA]</scope>
</reference>